<dbReference type="Proteomes" id="UP000054877">
    <property type="component" value="Unassembled WGS sequence"/>
</dbReference>
<evidence type="ECO:0000313" key="2">
    <source>
        <dbReference type="EMBL" id="KTD64561.1"/>
    </source>
</evidence>
<dbReference type="AlphaFoldDB" id="A0A0W0Z622"/>
<reference evidence="2 3" key="1">
    <citation type="submission" date="2015-11" db="EMBL/GenBank/DDBJ databases">
        <title>Genomic analysis of 38 Legionella species identifies large and diverse effector repertoires.</title>
        <authorList>
            <person name="Burstein D."/>
            <person name="Amaro F."/>
            <person name="Zusman T."/>
            <person name="Lifshitz Z."/>
            <person name="Cohen O."/>
            <person name="Gilbert J.A."/>
            <person name="Pupko T."/>
            <person name="Shuman H.A."/>
            <person name="Segal G."/>
        </authorList>
    </citation>
    <scope>NUCLEOTIDE SEQUENCE [LARGE SCALE GENOMIC DNA]</scope>
    <source>
        <strain evidence="2 3">Mt.St.Helens-9</strain>
    </source>
</reference>
<organism evidence="2 3">
    <name type="scientific">Legionella spiritensis</name>
    <dbReference type="NCBI Taxonomy" id="452"/>
    <lineage>
        <taxon>Bacteria</taxon>
        <taxon>Pseudomonadati</taxon>
        <taxon>Pseudomonadota</taxon>
        <taxon>Gammaproteobacteria</taxon>
        <taxon>Legionellales</taxon>
        <taxon>Legionellaceae</taxon>
        <taxon>Legionella</taxon>
    </lineage>
</organism>
<evidence type="ECO:0000313" key="3">
    <source>
        <dbReference type="Proteomes" id="UP000054877"/>
    </source>
</evidence>
<dbReference type="STRING" id="452.Lspi_1368"/>
<keyword evidence="1" id="KW-0175">Coiled coil</keyword>
<proteinExistence type="predicted"/>
<sequence>MSNTLLDYELHFVAVTDRQKRAYQNILDFIKNNLDLLPGSLERIAEKEFTFLQLTGVLKHINQEQQDLLTIKADTKNSIEKSNKIIKNLDLESKKINLELNNIKKENEKNINFISSNQNNISKPTTYDEFITDKNPGLLKSLFLLFVSSKSIEQAQQKISDYEQLQTALKNNDDFIKKKKEYTTRLNDLLEKVSAIKRDITTAKSAIAESDMLQIKLSGLSGHLMRNINILVMEESDLKKEVYSSLNNTGKEIEENHDEDLIFGMDLLNTFR</sequence>
<name>A0A0W0Z622_LEGSP</name>
<accession>A0A0W0Z622</accession>
<dbReference type="EMBL" id="LNYX01000013">
    <property type="protein sequence ID" value="KTD64561.1"/>
    <property type="molecule type" value="Genomic_DNA"/>
</dbReference>
<feature type="coiled-coil region" evidence="1">
    <location>
        <begin position="152"/>
        <end position="199"/>
    </location>
</feature>
<comment type="caution">
    <text evidence="2">The sequence shown here is derived from an EMBL/GenBank/DDBJ whole genome shotgun (WGS) entry which is preliminary data.</text>
</comment>
<protein>
    <submittedName>
        <fullName evidence="2">Uncharacterized protein</fullName>
    </submittedName>
</protein>
<evidence type="ECO:0000256" key="1">
    <source>
        <dbReference type="SAM" id="Coils"/>
    </source>
</evidence>
<keyword evidence="3" id="KW-1185">Reference proteome</keyword>
<dbReference type="PATRIC" id="fig|452.5.peg.1511"/>
<dbReference type="RefSeq" id="WP_133141200.1">
    <property type="nucleotide sequence ID" value="NZ_CAAAII010000014.1"/>
</dbReference>
<gene>
    <name evidence="2" type="ORF">Lspi_1368</name>
</gene>